<evidence type="ECO:0000256" key="1">
    <source>
        <dbReference type="SAM" id="Phobius"/>
    </source>
</evidence>
<reference evidence="2" key="2">
    <citation type="journal article" date="2015" name="Data Brief">
        <title>Shoot transcriptome of the giant reed, Arundo donax.</title>
        <authorList>
            <person name="Barrero R.A."/>
            <person name="Guerrero F.D."/>
            <person name="Moolhuijzen P."/>
            <person name="Goolsby J.A."/>
            <person name="Tidwell J."/>
            <person name="Bellgard S.E."/>
            <person name="Bellgard M.I."/>
        </authorList>
    </citation>
    <scope>NUCLEOTIDE SEQUENCE</scope>
    <source>
        <tissue evidence="2">Shoot tissue taken approximately 20 cm above the soil surface</tissue>
    </source>
</reference>
<dbReference type="EMBL" id="GBRH01229159">
    <property type="protein sequence ID" value="JAD68736.1"/>
    <property type="molecule type" value="Transcribed_RNA"/>
</dbReference>
<name>A0A0A9BZJ1_ARUDO</name>
<keyword evidence="1" id="KW-0472">Membrane</keyword>
<accession>A0A0A9BZJ1</accession>
<proteinExistence type="predicted"/>
<keyword evidence="1" id="KW-0812">Transmembrane</keyword>
<feature type="transmembrane region" description="Helical" evidence="1">
    <location>
        <begin position="12"/>
        <end position="45"/>
    </location>
</feature>
<reference evidence="2" key="1">
    <citation type="submission" date="2014-09" db="EMBL/GenBank/DDBJ databases">
        <authorList>
            <person name="Magalhaes I.L.F."/>
            <person name="Oliveira U."/>
            <person name="Santos F.R."/>
            <person name="Vidigal T.H.D.A."/>
            <person name="Brescovit A.D."/>
            <person name="Santos A.J."/>
        </authorList>
    </citation>
    <scope>NUCLEOTIDE SEQUENCE</scope>
    <source>
        <tissue evidence="2">Shoot tissue taken approximately 20 cm above the soil surface</tissue>
    </source>
</reference>
<keyword evidence="1" id="KW-1133">Transmembrane helix</keyword>
<dbReference type="AlphaFoldDB" id="A0A0A9BZJ1"/>
<sequence>MYFFTVPVEVLFVQSVTICYCCPLLFTLFILFIVHYCSFGTIYCAHITVHSSRFTAYSSRFTSFIVLLFISFQTLRCAGGNTPDSC</sequence>
<organism evidence="2">
    <name type="scientific">Arundo donax</name>
    <name type="common">Giant reed</name>
    <name type="synonym">Donax arundinaceus</name>
    <dbReference type="NCBI Taxonomy" id="35708"/>
    <lineage>
        <taxon>Eukaryota</taxon>
        <taxon>Viridiplantae</taxon>
        <taxon>Streptophyta</taxon>
        <taxon>Embryophyta</taxon>
        <taxon>Tracheophyta</taxon>
        <taxon>Spermatophyta</taxon>
        <taxon>Magnoliopsida</taxon>
        <taxon>Liliopsida</taxon>
        <taxon>Poales</taxon>
        <taxon>Poaceae</taxon>
        <taxon>PACMAD clade</taxon>
        <taxon>Arundinoideae</taxon>
        <taxon>Arundineae</taxon>
        <taxon>Arundo</taxon>
    </lineage>
</organism>
<evidence type="ECO:0000313" key="2">
    <source>
        <dbReference type="EMBL" id="JAD68736.1"/>
    </source>
</evidence>
<protein>
    <submittedName>
        <fullName evidence="2">Uncharacterized protein</fullName>
    </submittedName>
</protein>